<keyword evidence="3" id="KW-0173">Coenzyme A biosynthesis</keyword>
<dbReference type="GO" id="GO:0061928">
    <property type="term" value="F:glutathione specific gamma-glutamylcyclotransferase activity"/>
    <property type="evidence" value="ECO:0007669"/>
    <property type="project" value="UniProtKB-EC"/>
</dbReference>
<reference evidence="12" key="1">
    <citation type="submission" date="2013-12" db="EMBL/GenBank/DDBJ databases">
        <authorList>
            <person name="Aslett M."/>
        </authorList>
    </citation>
    <scope>NUCLEOTIDE SEQUENCE [LARGE SCALE GENOMIC DNA]</scope>
    <source>
        <strain evidence="12">Lindley</strain>
    </source>
</reference>
<dbReference type="WBParaSite" id="GPLIN_000040300">
    <property type="protein sequence ID" value="GPLIN_000040300"/>
    <property type="gene ID" value="GPLIN_000040300"/>
</dbReference>
<dbReference type="Pfam" id="PF04752">
    <property type="entry name" value="ChaC"/>
    <property type="match status" value="1"/>
</dbReference>
<organism evidence="12 13">
    <name type="scientific">Globodera pallida</name>
    <name type="common">Potato cyst nematode worm</name>
    <name type="synonym">Heterodera pallida</name>
    <dbReference type="NCBI Taxonomy" id="36090"/>
    <lineage>
        <taxon>Eukaryota</taxon>
        <taxon>Metazoa</taxon>
        <taxon>Ecdysozoa</taxon>
        <taxon>Nematoda</taxon>
        <taxon>Chromadorea</taxon>
        <taxon>Rhabditida</taxon>
        <taxon>Tylenchina</taxon>
        <taxon>Tylenchomorpha</taxon>
        <taxon>Tylenchoidea</taxon>
        <taxon>Heteroderidae</taxon>
        <taxon>Heteroderinae</taxon>
        <taxon>Globodera</taxon>
    </lineage>
</organism>
<feature type="domain" description="Flavoprotein" evidence="11">
    <location>
        <begin position="62"/>
        <end position="216"/>
    </location>
</feature>
<evidence type="ECO:0000256" key="3">
    <source>
        <dbReference type="ARBA" id="ARBA00022993"/>
    </source>
</evidence>
<evidence type="ECO:0000313" key="13">
    <source>
        <dbReference type="WBParaSite" id="GPLIN_000040300"/>
    </source>
</evidence>
<dbReference type="CDD" id="cd06661">
    <property type="entry name" value="GGCT_like"/>
    <property type="match status" value="1"/>
</dbReference>
<evidence type="ECO:0000256" key="9">
    <source>
        <dbReference type="ARBA" id="ARBA00082063"/>
    </source>
</evidence>
<dbReference type="EC" id="4.3.2.7" evidence="2"/>
<evidence type="ECO:0000256" key="8">
    <source>
        <dbReference type="ARBA" id="ARBA00070201"/>
    </source>
</evidence>
<dbReference type="InterPro" id="IPR003382">
    <property type="entry name" value="Flavoprotein"/>
</dbReference>
<comment type="function">
    <text evidence="7">Catalyzes the decarboxylation of the cysteine moiety of 4-phosphopantothenoylcysteine to form 4'-phosphopantotheine and this reaction forms part of the biosynthesis of coenzyme A.</text>
</comment>
<dbReference type="AlphaFoldDB" id="A0A183BIH4"/>
<dbReference type="PANTHER" id="PTHR14359">
    <property type="entry name" value="HOMO-OLIGOMERIC FLAVIN CONTAINING CYS DECARBOXYLASE FAMILY"/>
    <property type="match status" value="1"/>
</dbReference>
<evidence type="ECO:0000256" key="6">
    <source>
        <dbReference type="ARBA" id="ARBA00048073"/>
    </source>
</evidence>
<evidence type="ECO:0000256" key="10">
    <source>
        <dbReference type="SAM" id="MobiDB-lite"/>
    </source>
</evidence>
<dbReference type="SUPFAM" id="SSF110857">
    <property type="entry name" value="Gamma-glutamyl cyclotransferase-like"/>
    <property type="match status" value="1"/>
</dbReference>
<dbReference type="GO" id="GO:0004633">
    <property type="term" value="F:phosphopantothenoylcysteine decarboxylase activity"/>
    <property type="evidence" value="ECO:0007669"/>
    <property type="project" value="TreeGrafter"/>
</dbReference>
<evidence type="ECO:0000256" key="7">
    <source>
        <dbReference type="ARBA" id="ARBA00056708"/>
    </source>
</evidence>
<dbReference type="Proteomes" id="UP000050741">
    <property type="component" value="Unassembled WGS sequence"/>
</dbReference>
<dbReference type="InterPro" id="IPR036551">
    <property type="entry name" value="Flavin_trans-like"/>
</dbReference>
<dbReference type="GO" id="GO:0015937">
    <property type="term" value="P:coenzyme A biosynthetic process"/>
    <property type="evidence" value="ECO:0007669"/>
    <property type="project" value="UniProtKB-KW"/>
</dbReference>
<feature type="compositionally biased region" description="Polar residues" evidence="10">
    <location>
        <begin position="23"/>
        <end position="41"/>
    </location>
</feature>
<keyword evidence="12" id="KW-1185">Reference proteome</keyword>
<comment type="catalytic activity">
    <reaction evidence="6">
        <text>glutathione = L-cysteinylglycine + 5-oxo-L-proline</text>
        <dbReference type="Rhea" id="RHEA:47724"/>
        <dbReference type="ChEBI" id="CHEBI:57925"/>
        <dbReference type="ChEBI" id="CHEBI:58402"/>
        <dbReference type="ChEBI" id="CHEBI:61694"/>
        <dbReference type="EC" id="4.3.2.7"/>
    </reaction>
</comment>
<protein>
    <recommendedName>
        <fullName evidence="8">Phosphopantothenoylcysteine decarboxylase</fullName>
        <ecNumber evidence="2">4.3.2.7</ecNumber>
    </recommendedName>
    <alternativeName>
        <fullName evidence="9">CoaC</fullName>
    </alternativeName>
</protein>
<dbReference type="GO" id="GO:0006751">
    <property type="term" value="P:glutathione catabolic process"/>
    <property type="evidence" value="ECO:0007669"/>
    <property type="project" value="InterPro"/>
</dbReference>
<evidence type="ECO:0000313" key="12">
    <source>
        <dbReference type="Proteomes" id="UP000050741"/>
    </source>
</evidence>
<name>A0A183BIH4_GLOPA</name>
<proteinExistence type="inferred from homology"/>
<accession>A0A183BIH4</accession>
<keyword evidence="4" id="KW-0456">Lyase</keyword>
<dbReference type="InterPro" id="IPR013024">
    <property type="entry name" value="GGCT-like"/>
</dbReference>
<dbReference type="InterPro" id="IPR006840">
    <property type="entry name" value="ChaC"/>
</dbReference>
<dbReference type="SUPFAM" id="SSF52507">
    <property type="entry name" value="Homo-oligomeric flavin-containing Cys decarboxylases, HFCD"/>
    <property type="match status" value="1"/>
</dbReference>
<dbReference type="Gene3D" id="3.40.50.1950">
    <property type="entry name" value="Flavin prenyltransferase-like"/>
    <property type="match status" value="1"/>
</dbReference>
<evidence type="ECO:0000256" key="4">
    <source>
        <dbReference type="ARBA" id="ARBA00023239"/>
    </source>
</evidence>
<sequence>MASPSNTDNEEIPQKRKRGNDDSGATTTAENNGAQSAQVTAVSHRAPFDASHRISRLGGKYHVLLAVTGSVATIKIEELIAELHKQSPANRLAIKVIATQSALNFFEANDVQEAIYDDRDEWNMWKKRGDPVLHIELRKWADSLLIAPLDANTLAKVANGICDNLVTSVVRAWDQRKPLYFAPAMNTAMWDNPLTYQHMKTLKELLLYREIPTIEKELMCGDKGYGAMASVQMIASIISSDIKNKFAVYSYSSENPSLASASQLERRFQMYIFGYGSLLWNPNFPYDEAIRGVVVGYVRRFWQLSPDHRGTPDNPGRVVSLVPDIDGSCWGIAYKINEKAVVNTLKYLDHREKAGYRLKRVKFYPDDGSEPFELSVYISEADRKNIYHSGPTSMDVIVKQIIRSRGLSGSNLEYALRLADCQRRMAPNFWDEHLFEIEAKLLKECEYLRHEDEILEKLNYKLTYLAKKRNKVEA</sequence>
<dbReference type="GO" id="GO:0010181">
    <property type="term" value="F:FMN binding"/>
    <property type="evidence" value="ECO:0007669"/>
    <property type="project" value="TreeGrafter"/>
</dbReference>
<dbReference type="Pfam" id="PF02441">
    <property type="entry name" value="Flavoprotein"/>
    <property type="match status" value="1"/>
</dbReference>
<evidence type="ECO:0000256" key="1">
    <source>
        <dbReference type="ARBA" id="ARBA00009662"/>
    </source>
</evidence>
<reference evidence="12" key="2">
    <citation type="submission" date="2014-05" db="EMBL/GenBank/DDBJ databases">
        <title>The genome and life-stage specific transcriptomes of Globodera pallida elucidate key aspects of plant parasitism by a cyst nematode.</title>
        <authorList>
            <person name="Cotton J.A."/>
            <person name="Lilley C.J."/>
            <person name="Jones L.M."/>
            <person name="Kikuchi T."/>
            <person name="Reid A.J."/>
            <person name="Thorpe P."/>
            <person name="Tsai I.J."/>
            <person name="Beasley H."/>
            <person name="Blok V."/>
            <person name="Cock P.J.A."/>
            <person name="Van den Akker S.E."/>
            <person name="Holroyd N."/>
            <person name="Hunt M."/>
            <person name="Mantelin S."/>
            <person name="Naghra H."/>
            <person name="Pain A."/>
            <person name="Palomares-Rius J.E."/>
            <person name="Zarowiecki M."/>
            <person name="Berriman M."/>
            <person name="Jones J.T."/>
            <person name="Urwin P.E."/>
        </authorList>
    </citation>
    <scope>NUCLEOTIDE SEQUENCE [LARGE SCALE GENOMIC DNA]</scope>
    <source>
        <strain evidence="12">Lindley</strain>
    </source>
</reference>
<reference evidence="13" key="3">
    <citation type="submission" date="2016-06" db="UniProtKB">
        <authorList>
            <consortium name="WormBaseParasite"/>
        </authorList>
    </citation>
    <scope>IDENTIFICATION</scope>
</reference>
<dbReference type="GO" id="GO:0071513">
    <property type="term" value="C:phosphopantothenoylcysteine decarboxylase complex"/>
    <property type="evidence" value="ECO:0007669"/>
    <property type="project" value="TreeGrafter"/>
</dbReference>
<comment type="similarity">
    <text evidence="1">Belongs to the gamma-glutamylcyclotransferase family. ChaC subfamily.</text>
</comment>
<evidence type="ECO:0000256" key="5">
    <source>
        <dbReference type="ARBA" id="ARBA00038350"/>
    </source>
</evidence>
<dbReference type="Gene3D" id="3.10.490.10">
    <property type="entry name" value="Gamma-glutamyl cyclotransferase-like"/>
    <property type="match status" value="1"/>
</dbReference>
<dbReference type="FunFam" id="3.40.50.1950:FF:000004">
    <property type="entry name" value="Phosphopantothenoylcysteine decarboxylase"/>
    <property type="match status" value="1"/>
</dbReference>
<dbReference type="InterPro" id="IPR036568">
    <property type="entry name" value="GGCT-like_sf"/>
</dbReference>
<comment type="similarity">
    <text evidence="5">Belongs to the HFCD (homooligomeric flavin containing Cys decarboxylase) superfamily.</text>
</comment>
<dbReference type="PANTHER" id="PTHR14359:SF6">
    <property type="entry name" value="PHOSPHOPANTOTHENOYLCYSTEINE DECARBOXYLASE"/>
    <property type="match status" value="1"/>
</dbReference>
<evidence type="ECO:0000256" key="2">
    <source>
        <dbReference type="ARBA" id="ARBA00012344"/>
    </source>
</evidence>
<evidence type="ECO:0000259" key="11">
    <source>
        <dbReference type="Pfam" id="PF02441"/>
    </source>
</evidence>
<feature type="region of interest" description="Disordered" evidence="10">
    <location>
        <begin position="1"/>
        <end position="43"/>
    </location>
</feature>